<reference evidence="2" key="1">
    <citation type="submission" date="2020-08" db="EMBL/GenBank/DDBJ databases">
        <title>Genome public.</title>
        <authorList>
            <person name="Liu C."/>
            <person name="Sun Q."/>
        </authorList>
    </citation>
    <scope>NUCLEOTIDE SEQUENCE</scope>
    <source>
        <strain evidence="2">NSJ-51</strain>
    </source>
</reference>
<dbReference type="GO" id="GO:0032259">
    <property type="term" value="P:methylation"/>
    <property type="evidence" value="ECO:0007669"/>
    <property type="project" value="UniProtKB-KW"/>
</dbReference>
<dbReference type="GO" id="GO:0008170">
    <property type="term" value="F:N-methyltransferase activity"/>
    <property type="evidence" value="ECO:0007669"/>
    <property type="project" value="UniProtKB-ARBA"/>
</dbReference>
<dbReference type="Gene3D" id="3.40.50.150">
    <property type="entry name" value="Vaccinia Virus protein VP39"/>
    <property type="match status" value="1"/>
</dbReference>
<name>A0A8J6JE24_9FIRM</name>
<evidence type="ECO:0000313" key="2">
    <source>
        <dbReference type="EMBL" id="MBC5734213.1"/>
    </source>
</evidence>
<evidence type="ECO:0000259" key="1">
    <source>
        <dbReference type="Pfam" id="PF05175"/>
    </source>
</evidence>
<dbReference type="Pfam" id="PF05175">
    <property type="entry name" value="MTS"/>
    <property type="match status" value="1"/>
</dbReference>
<proteinExistence type="predicted"/>
<keyword evidence="2" id="KW-0489">Methyltransferase</keyword>
<sequence length="213" mass="22651">MSGMERLGPFTYRQGGFPLGQDTLLLGRFATLRRGGRVCDLGCGAGALPLLLLARESSLDLSGVELDGEAAALARRNLAENGLSGVIRTGDLRRVREQFPAGCFDLVVSNPPYFPAGSGESGGSARMELCCTLTQVCAAAAFLLKNGGRFALVHRPERLAGLMEALGQSGLEPKRLQMVQHDRDKPPAAVLVEAVRQGRPGLSVLPTLILNER</sequence>
<dbReference type="GO" id="GO:0008757">
    <property type="term" value="F:S-adenosylmethionine-dependent methyltransferase activity"/>
    <property type="evidence" value="ECO:0007669"/>
    <property type="project" value="UniProtKB-ARBA"/>
</dbReference>
<dbReference type="AlphaFoldDB" id="A0A8J6JE24"/>
<keyword evidence="2" id="KW-0808">Transferase</keyword>
<accession>A0A8J6JE24</accession>
<dbReference type="InterPro" id="IPR050210">
    <property type="entry name" value="tRNA_Adenine-N(6)_MTase"/>
</dbReference>
<organism evidence="2 3">
    <name type="scientific">Lawsonibacter hominis</name>
    <dbReference type="NCBI Taxonomy" id="2763053"/>
    <lineage>
        <taxon>Bacteria</taxon>
        <taxon>Bacillati</taxon>
        <taxon>Bacillota</taxon>
        <taxon>Clostridia</taxon>
        <taxon>Eubacteriales</taxon>
        <taxon>Oscillospiraceae</taxon>
        <taxon>Lawsonibacter</taxon>
    </lineage>
</organism>
<dbReference type="InterPro" id="IPR002052">
    <property type="entry name" value="DNA_methylase_N6_adenine_CS"/>
</dbReference>
<dbReference type="GO" id="GO:0003676">
    <property type="term" value="F:nucleic acid binding"/>
    <property type="evidence" value="ECO:0007669"/>
    <property type="project" value="InterPro"/>
</dbReference>
<comment type="caution">
    <text evidence="2">The sequence shown here is derived from an EMBL/GenBank/DDBJ whole genome shotgun (WGS) entry which is preliminary data.</text>
</comment>
<dbReference type="SUPFAM" id="SSF53335">
    <property type="entry name" value="S-adenosyl-L-methionine-dependent methyltransferases"/>
    <property type="match status" value="1"/>
</dbReference>
<keyword evidence="3" id="KW-1185">Reference proteome</keyword>
<dbReference type="Proteomes" id="UP000661435">
    <property type="component" value="Unassembled WGS sequence"/>
</dbReference>
<gene>
    <name evidence="2" type="ORF">H8S57_10815</name>
</gene>
<dbReference type="InterPro" id="IPR029063">
    <property type="entry name" value="SAM-dependent_MTases_sf"/>
</dbReference>
<protein>
    <submittedName>
        <fullName evidence="2">Methyltransferase</fullName>
    </submittedName>
</protein>
<dbReference type="PANTHER" id="PTHR47739">
    <property type="entry name" value="TRNA1(VAL) (ADENINE(37)-N6)-METHYLTRANSFERASE"/>
    <property type="match status" value="1"/>
</dbReference>
<feature type="domain" description="Methyltransferase small" evidence="1">
    <location>
        <begin position="24"/>
        <end position="155"/>
    </location>
</feature>
<dbReference type="PROSITE" id="PS00092">
    <property type="entry name" value="N6_MTASE"/>
    <property type="match status" value="1"/>
</dbReference>
<dbReference type="PANTHER" id="PTHR47739:SF1">
    <property type="entry name" value="TRNA1(VAL) (ADENINE(37)-N6)-METHYLTRANSFERASE"/>
    <property type="match status" value="1"/>
</dbReference>
<dbReference type="InterPro" id="IPR007848">
    <property type="entry name" value="Small_mtfrase_dom"/>
</dbReference>
<dbReference type="EMBL" id="JACOPP010000014">
    <property type="protein sequence ID" value="MBC5734213.1"/>
    <property type="molecule type" value="Genomic_DNA"/>
</dbReference>
<evidence type="ECO:0000313" key="3">
    <source>
        <dbReference type="Proteomes" id="UP000661435"/>
    </source>
</evidence>